<dbReference type="InterPro" id="IPR001650">
    <property type="entry name" value="Helicase_C-like"/>
</dbReference>
<gene>
    <name evidence="16" type="ORF">JZL65_03710</name>
</gene>
<dbReference type="GO" id="GO:0003676">
    <property type="term" value="F:nucleic acid binding"/>
    <property type="evidence" value="ECO:0007669"/>
    <property type="project" value="InterPro"/>
</dbReference>
<reference evidence="16" key="1">
    <citation type="submission" date="2021-02" db="EMBL/GenBank/DDBJ databases">
        <title>Comparative genomics of Ferrovum myxofaciens strains, predominant extremophile bacteria forming large biofilm stalactites in acid mine ecosystems.</title>
        <authorList>
            <person name="Burkartova K."/>
            <person name="Ridl J."/>
            <person name="Pajer P."/>
            <person name="Falteisek L."/>
        </authorList>
    </citation>
    <scope>NUCLEOTIDE SEQUENCE</scope>
    <source>
        <strain evidence="16">MI1III</strain>
    </source>
</reference>
<dbReference type="InterPro" id="IPR000629">
    <property type="entry name" value="RNA-helicase_DEAD-box_CS"/>
</dbReference>
<dbReference type="GO" id="GO:0009266">
    <property type="term" value="P:response to temperature stimulus"/>
    <property type="evidence" value="ECO:0007669"/>
    <property type="project" value="UniProtKB-ARBA"/>
</dbReference>
<name>A0A9E6MXI6_9PROT</name>
<dbReference type="AlphaFoldDB" id="A0A9E6MXI6"/>
<dbReference type="CDD" id="cd00268">
    <property type="entry name" value="DEADc"/>
    <property type="match status" value="1"/>
</dbReference>
<evidence type="ECO:0000256" key="8">
    <source>
        <dbReference type="ARBA" id="ARBA00047984"/>
    </source>
</evidence>
<dbReference type="InterPro" id="IPR050079">
    <property type="entry name" value="DEAD_box_RNA_helicase"/>
</dbReference>
<dbReference type="PROSITE" id="PS00039">
    <property type="entry name" value="DEAD_ATP_HELICASE"/>
    <property type="match status" value="1"/>
</dbReference>
<dbReference type="InterPro" id="IPR014001">
    <property type="entry name" value="Helicase_ATP-bd"/>
</dbReference>
<dbReference type="InterPro" id="IPR011545">
    <property type="entry name" value="DEAD/DEAH_box_helicase_dom"/>
</dbReference>
<dbReference type="InterPro" id="IPR044742">
    <property type="entry name" value="DEAD/DEAH_RhlB"/>
</dbReference>
<dbReference type="Gene3D" id="3.40.50.300">
    <property type="entry name" value="P-loop containing nucleotide triphosphate hydrolases"/>
    <property type="match status" value="2"/>
</dbReference>
<accession>A0A9E6MXI6</accession>
<keyword evidence="2" id="KW-0963">Cytoplasm</keyword>
<dbReference type="PROSITE" id="PS51194">
    <property type="entry name" value="HELICASE_CTER"/>
    <property type="match status" value="1"/>
</dbReference>
<feature type="compositionally biased region" description="Basic and acidic residues" evidence="12">
    <location>
        <begin position="388"/>
        <end position="409"/>
    </location>
</feature>
<keyword evidence="4 11" id="KW-0378">Hydrolase</keyword>
<comment type="similarity">
    <text evidence="7 11">Belongs to the DEAD box helicase family.</text>
</comment>
<dbReference type="EC" id="3.6.4.13" evidence="1"/>
<dbReference type="SUPFAM" id="SSF52540">
    <property type="entry name" value="P-loop containing nucleoside triphosphate hydrolases"/>
    <property type="match status" value="1"/>
</dbReference>
<dbReference type="PROSITE" id="PS51195">
    <property type="entry name" value="Q_MOTIF"/>
    <property type="match status" value="1"/>
</dbReference>
<dbReference type="SMART" id="SM00490">
    <property type="entry name" value="HELICc"/>
    <property type="match status" value="1"/>
</dbReference>
<evidence type="ECO:0000256" key="7">
    <source>
        <dbReference type="ARBA" id="ARBA00038437"/>
    </source>
</evidence>
<evidence type="ECO:0000256" key="6">
    <source>
        <dbReference type="ARBA" id="ARBA00022840"/>
    </source>
</evidence>
<evidence type="ECO:0000259" key="15">
    <source>
        <dbReference type="PROSITE" id="PS51195"/>
    </source>
</evidence>
<dbReference type="Pfam" id="PF00271">
    <property type="entry name" value="Helicase_C"/>
    <property type="match status" value="1"/>
</dbReference>
<feature type="short sequence motif" description="Q motif" evidence="10">
    <location>
        <begin position="4"/>
        <end position="32"/>
    </location>
</feature>
<keyword evidence="3 11" id="KW-0547">Nucleotide-binding</keyword>
<keyword evidence="6 11" id="KW-0067">ATP-binding</keyword>
<evidence type="ECO:0000259" key="14">
    <source>
        <dbReference type="PROSITE" id="PS51194"/>
    </source>
</evidence>
<feature type="domain" description="Helicase C-terminal" evidence="14">
    <location>
        <begin position="224"/>
        <end position="385"/>
    </location>
</feature>
<dbReference type="PROSITE" id="PS51192">
    <property type="entry name" value="HELICASE_ATP_BIND_1"/>
    <property type="match status" value="1"/>
</dbReference>
<organism evidence="16 17">
    <name type="scientific">Ferrovum myxofaciens</name>
    <dbReference type="NCBI Taxonomy" id="416213"/>
    <lineage>
        <taxon>Bacteria</taxon>
        <taxon>Pseudomonadati</taxon>
        <taxon>Pseudomonadota</taxon>
        <taxon>Betaproteobacteria</taxon>
        <taxon>Ferrovales</taxon>
        <taxon>Ferrovaceae</taxon>
        <taxon>Ferrovum</taxon>
    </lineage>
</organism>
<dbReference type="Pfam" id="PF00270">
    <property type="entry name" value="DEAD"/>
    <property type="match status" value="1"/>
</dbReference>
<dbReference type="PANTHER" id="PTHR47959">
    <property type="entry name" value="ATP-DEPENDENT RNA HELICASE RHLE-RELATED"/>
    <property type="match status" value="1"/>
</dbReference>
<evidence type="ECO:0000256" key="10">
    <source>
        <dbReference type="PROSITE-ProRule" id="PRU00552"/>
    </source>
</evidence>
<dbReference type="GO" id="GO:0042255">
    <property type="term" value="P:ribosome assembly"/>
    <property type="evidence" value="ECO:0007669"/>
    <property type="project" value="UniProtKB-ARBA"/>
</dbReference>
<evidence type="ECO:0000256" key="5">
    <source>
        <dbReference type="ARBA" id="ARBA00022806"/>
    </source>
</evidence>
<evidence type="ECO:0000256" key="11">
    <source>
        <dbReference type="RuleBase" id="RU000492"/>
    </source>
</evidence>
<evidence type="ECO:0000313" key="17">
    <source>
        <dbReference type="Proteomes" id="UP000683551"/>
    </source>
</evidence>
<proteinExistence type="inferred from homology"/>
<feature type="domain" description="DEAD-box RNA helicase Q" evidence="15">
    <location>
        <begin position="4"/>
        <end position="32"/>
    </location>
</feature>
<keyword evidence="5 11" id="KW-0347">Helicase</keyword>
<dbReference type="InterPro" id="IPR014014">
    <property type="entry name" value="RNA_helicase_DEAD_Q_motif"/>
</dbReference>
<evidence type="ECO:0000256" key="1">
    <source>
        <dbReference type="ARBA" id="ARBA00012552"/>
    </source>
</evidence>
<protein>
    <recommendedName>
        <fullName evidence="9">DEAD-box ATP-dependent RNA helicase RhpA</fullName>
        <ecNumber evidence="1">3.6.4.13</ecNumber>
    </recommendedName>
</protein>
<dbReference type="InterPro" id="IPR027417">
    <property type="entry name" value="P-loop_NTPase"/>
</dbReference>
<evidence type="ECO:0000256" key="2">
    <source>
        <dbReference type="ARBA" id="ARBA00022490"/>
    </source>
</evidence>
<dbReference type="SMART" id="SM00487">
    <property type="entry name" value="DEXDc"/>
    <property type="match status" value="1"/>
</dbReference>
<evidence type="ECO:0000313" key="16">
    <source>
        <dbReference type="EMBL" id="QWY78193.1"/>
    </source>
</evidence>
<evidence type="ECO:0000259" key="13">
    <source>
        <dbReference type="PROSITE" id="PS51192"/>
    </source>
</evidence>
<evidence type="ECO:0000256" key="3">
    <source>
        <dbReference type="ARBA" id="ARBA00022741"/>
    </source>
</evidence>
<comment type="catalytic activity">
    <reaction evidence="8">
        <text>ATP + H2O = ADP + phosphate + H(+)</text>
        <dbReference type="Rhea" id="RHEA:13065"/>
        <dbReference type="ChEBI" id="CHEBI:15377"/>
        <dbReference type="ChEBI" id="CHEBI:15378"/>
        <dbReference type="ChEBI" id="CHEBI:30616"/>
        <dbReference type="ChEBI" id="CHEBI:43474"/>
        <dbReference type="ChEBI" id="CHEBI:456216"/>
        <dbReference type="EC" id="3.6.4.13"/>
    </reaction>
</comment>
<evidence type="ECO:0000256" key="12">
    <source>
        <dbReference type="SAM" id="MobiDB-lite"/>
    </source>
</evidence>
<dbReference type="GO" id="GO:0005829">
    <property type="term" value="C:cytosol"/>
    <property type="evidence" value="ECO:0007669"/>
    <property type="project" value="TreeGrafter"/>
</dbReference>
<dbReference type="FunFam" id="3.40.50.300:FF:000108">
    <property type="entry name" value="ATP-dependent RNA helicase RhlE"/>
    <property type="match status" value="1"/>
</dbReference>
<dbReference type="CDD" id="cd18787">
    <property type="entry name" value="SF2_C_DEAD"/>
    <property type="match status" value="1"/>
</dbReference>
<feature type="region of interest" description="Disordered" evidence="12">
    <location>
        <begin position="386"/>
        <end position="455"/>
    </location>
</feature>
<sequence length="473" mass="52188">MKLMTFESLGLSPEILRAITDEGYTTPTPVQVQAIPLVLAGQDVQAAAQTGTGKTAGFTLPILHRLQPMASSSPSPARHPIRCLVLTPTRELAAQVQESVKTYGRHLALRSTVIYGGVAMPPQVKALQAGVEIVVATPGRLLDHVQQKTINLSQVEILVLDEADRMLDMGFIPDIRKIIALLPERRQNLLFSATFSEDIKKLSQGILNNPATVEVARSNTTAEGITQLIYPVEAERKRALLTHLIRTLPIPQAIVFTRTKHGANRLCAQLEKEQIPAAAIHSDKTQSHRMRSLEQFKAGEVSILVATDIAARGLDIDQLPFVINFELPHVPEDYVHRIGRTGRAGSEGCAISLVSPEESRERQAIESLIKQTIREEVSVNFEVVEPVQRPEGRRPPREAEGRSRTDRRPVARQSEVEAVEQVVREPKVPRPVPEVPRSVYSHHHFSRPPLGSSGIKKHREIPALLGGLLKKTP</sequence>
<dbReference type="GO" id="GO:0003724">
    <property type="term" value="F:RNA helicase activity"/>
    <property type="evidence" value="ECO:0007669"/>
    <property type="project" value="UniProtKB-EC"/>
</dbReference>
<dbReference type="GO" id="GO:0005524">
    <property type="term" value="F:ATP binding"/>
    <property type="evidence" value="ECO:0007669"/>
    <property type="project" value="UniProtKB-KW"/>
</dbReference>
<feature type="domain" description="Helicase ATP-binding" evidence="13">
    <location>
        <begin position="35"/>
        <end position="213"/>
    </location>
</feature>
<dbReference type="GO" id="GO:0016787">
    <property type="term" value="F:hydrolase activity"/>
    <property type="evidence" value="ECO:0007669"/>
    <property type="project" value="UniProtKB-KW"/>
</dbReference>
<dbReference type="PANTHER" id="PTHR47959:SF13">
    <property type="entry name" value="ATP-DEPENDENT RNA HELICASE RHLE"/>
    <property type="match status" value="1"/>
</dbReference>
<evidence type="ECO:0000256" key="4">
    <source>
        <dbReference type="ARBA" id="ARBA00022801"/>
    </source>
</evidence>
<dbReference type="EMBL" id="CP071137">
    <property type="protein sequence ID" value="QWY78193.1"/>
    <property type="molecule type" value="Genomic_DNA"/>
</dbReference>
<evidence type="ECO:0000256" key="9">
    <source>
        <dbReference type="ARBA" id="ARBA00074363"/>
    </source>
</evidence>
<dbReference type="Proteomes" id="UP000683551">
    <property type="component" value="Chromosome"/>
</dbReference>